<proteinExistence type="predicted"/>
<comment type="caution">
    <text evidence="1">The sequence shown here is derived from an EMBL/GenBank/DDBJ whole genome shotgun (WGS) entry which is preliminary data.</text>
</comment>
<dbReference type="GO" id="GO:0030288">
    <property type="term" value="C:outer membrane-bounded periplasmic space"/>
    <property type="evidence" value="ECO:0007669"/>
    <property type="project" value="TreeGrafter"/>
</dbReference>
<evidence type="ECO:0000313" key="1">
    <source>
        <dbReference type="EMBL" id="RYC10514.1"/>
    </source>
</evidence>
<dbReference type="Proteomes" id="UP000291088">
    <property type="component" value="Unassembled WGS sequence"/>
</dbReference>
<organism evidence="1 2">
    <name type="scientific">Ciceribacter ferrooxidans</name>
    <dbReference type="NCBI Taxonomy" id="2509717"/>
    <lineage>
        <taxon>Bacteria</taxon>
        <taxon>Pseudomonadati</taxon>
        <taxon>Pseudomonadota</taxon>
        <taxon>Alphaproteobacteria</taxon>
        <taxon>Hyphomicrobiales</taxon>
        <taxon>Rhizobiaceae</taxon>
        <taxon>Ciceribacter</taxon>
    </lineage>
</organism>
<accession>A0A4Q2T0S9</accession>
<dbReference type="GO" id="GO:0008254">
    <property type="term" value="F:3'-nucleotidase activity"/>
    <property type="evidence" value="ECO:0007669"/>
    <property type="project" value="UniProtKB-EC"/>
</dbReference>
<keyword evidence="1" id="KW-0378">Hydrolase</keyword>
<evidence type="ECO:0000313" key="2">
    <source>
        <dbReference type="Proteomes" id="UP000291088"/>
    </source>
</evidence>
<dbReference type="PANTHER" id="PTHR11575:SF6">
    <property type="entry name" value="2',3'-CYCLIC-NUCLEOTIDE 2'-PHOSPHODIESTERASE_3'-NUCLEOTIDASE"/>
    <property type="match status" value="1"/>
</dbReference>
<sequence>EDPTKDDLHFKPYTILDRKIRDGAGNENTIRIGFIGFVPPQIMVWDAKNLDGRAQTRDIVEAARAWIPVMKEEGADIVVALSHSG</sequence>
<keyword evidence="2" id="KW-1185">Reference proteome</keyword>
<dbReference type="GO" id="GO:0009166">
    <property type="term" value="P:nucleotide catabolic process"/>
    <property type="evidence" value="ECO:0007669"/>
    <property type="project" value="InterPro"/>
</dbReference>
<dbReference type="InterPro" id="IPR006179">
    <property type="entry name" value="5_nucleotidase/apyrase"/>
</dbReference>
<dbReference type="GO" id="GO:0008663">
    <property type="term" value="F:2',3'-cyclic-nucleotide 2'-phosphodiesterase activity"/>
    <property type="evidence" value="ECO:0007669"/>
    <property type="project" value="UniProtKB-EC"/>
</dbReference>
<dbReference type="EMBL" id="SDVB01000252">
    <property type="protein sequence ID" value="RYC10514.1"/>
    <property type="molecule type" value="Genomic_DNA"/>
</dbReference>
<feature type="non-terminal residue" evidence="1">
    <location>
        <position position="1"/>
    </location>
</feature>
<dbReference type="InterPro" id="IPR029052">
    <property type="entry name" value="Metallo-depent_PP-like"/>
</dbReference>
<gene>
    <name evidence="1" type="primary">cpdB</name>
    <name evidence="1" type="ORF">EUU22_16215</name>
</gene>
<dbReference type="PANTHER" id="PTHR11575">
    <property type="entry name" value="5'-NUCLEOTIDASE-RELATED"/>
    <property type="match status" value="1"/>
</dbReference>
<reference evidence="1 2" key="1">
    <citation type="submission" date="2019-01" db="EMBL/GenBank/DDBJ databases">
        <authorList>
            <person name="Deng T."/>
        </authorList>
    </citation>
    <scope>NUCLEOTIDE SEQUENCE [LARGE SCALE GENOMIC DNA]</scope>
    <source>
        <strain evidence="1 2">F8825</strain>
    </source>
</reference>
<feature type="non-terminal residue" evidence="1">
    <location>
        <position position="85"/>
    </location>
</feature>
<dbReference type="EC" id="3.1.3.6" evidence="1"/>
<dbReference type="SUPFAM" id="SSF56300">
    <property type="entry name" value="Metallo-dependent phosphatases"/>
    <property type="match status" value="1"/>
</dbReference>
<dbReference type="Gene3D" id="3.60.21.10">
    <property type="match status" value="1"/>
</dbReference>
<dbReference type="EC" id="3.1.4.16" evidence="1"/>
<name>A0A4Q2T0S9_9HYPH</name>
<protein>
    <submittedName>
        <fullName evidence="1">2',3'-cyclic-nucleotide 2'-phosphodiesterase</fullName>
        <ecNumber evidence="1">3.1.3.6</ecNumber>
        <ecNumber evidence="1">3.1.4.16</ecNumber>
    </submittedName>
</protein>
<dbReference type="AlphaFoldDB" id="A0A4Q2T0S9"/>